<evidence type="ECO:0000256" key="2">
    <source>
        <dbReference type="ARBA" id="ARBA00001997"/>
    </source>
</evidence>
<feature type="active site" description="Proton acceptor" evidence="8">
    <location>
        <position position="62"/>
    </location>
</feature>
<dbReference type="InterPro" id="IPR014710">
    <property type="entry name" value="RmlC-like_jellyroll"/>
</dbReference>
<evidence type="ECO:0000256" key="6">
    <source>
        <dbReference type="ARBA" id="ARBA00031424"/>
    </source>
</evidence>
<gene>
    <name evidence="10" type="ORF">FMM06_14465</name>
</gene>
<evidence type="ECO:0000313" key="11">
    <source>
        <dbReference type="Proteomes" id="UP000317894"/>
    </source>
</evidence>
<evidence type="ECO:0000256" key="8">
    <source>
        <dbReference type="PIRSR" id="PIRSR600888-1"/>
    </source>
</evidence>
<feature type="active site" description="Proton donor" evidence="8">
    <location>
        <position position="132"/>
    </location>
</feature>
<protein>
    <recommendedName>
        <fullName evidence="4">dTDP-4-dehydrorhamnose 3,5-epimerase</fullName>
        <ecNumber evidence="3">5.1.3.13</ecNumber>
    </recommendedName>
    <alternativeName>
        <fullName evidence="6">Thymidine diphospho-4-keto-rhamnose 3,5-epimerase</fullName>
    </alternativeName>
    <alternativeName>
        <fullName evidence="5">dTDP-4-keto-6-deoxyglucose 3,5-epimerase</fullName>
    </alternativeName>
    <alternativeName>
        <fullName evidence="7">dTDP-6-deoxy-D-xylo-4-hexulose 3,5-epimerase</fullName>
    </alternativeName>
</protein>
<evidence type="ECO:0000256" key="5">
    <source>
        <dbReference type="ARBA" id="ARBA00029758"/>
    </source>
</evidence>
<dbReference type="Gene3D" id="2.60.120.10">
    <property type="entry name" value="Jelly Rolls"/>
    <property type="match status" value="1"/>
</dbReference>
<comment type="caution">
    <text evidence="10">The sequence shown here is derived from an EMBL/GenBank/DDBJ whole genome shotgun (WGS) entry which is preliminary data.</text>
</comment>
<dbReference type="GO" id="GO:0008830">
    <property type="term" value="F:dTDP-4-dehydrorhamnose 3,5-epimerase activity"/>
    <property type="evidence" value="ECO:0007669"/>
    <property type="project" value="UniProtKB-EC"/>
</dbReference>
<dbReference type="OrthoDB" id="9800680at2"/>
<evidence type="ECO:0000256" key="1">
    <source>
        <dbReference type="ARBA" id="ARBA00001298"/>
    </source>
</evidence>
<dbReference type="PANTHER" id="PTHR21047">
    <property type="entry name" value="DTDP-6-DEOXY-D-GLUCOSE-3,5 EPIMERASE"/>
    <property type="match status" value="1"/>
</dbReference>
<dbReference type="EMBL" id="VJWA01000002">
    <property type="protein sequence ID" value="TRW14871.1"/>
    <property type="molecule type" value="Genomic_DNA"/>
</dbReference>
<dbReference type="GO" id="GO:0005829">
    <property type="term" value="C:cytosol"/>
    <property type="evidence" value="ECO:0007669"/>
    <property type="project" value="TreeGrafter"/>
</dbReference>
<dbReference type="GO" id="GO:0000271">
    <property type="term" value="P:polysaccharide biosynthetic process"/>
    <property type="evidence" value="ECO:0007669"/>
    <property type="project" value="TreeGrafter"/>
</dbReference>
<evidence type="ECO:0000313" key="10">
    <source>
        <dbReference type="EMBL" id="TRW14871.1"/>
    </source>
</evidence>
<dbReference type="Pfam" id="PF00908">
    <property type="entry name" value="dTDP_sugar_isom"/>
    <property type="match status" value="1"/>
</dbReference>
<keyword evidence="11" id="KW-1185">Reference proteome</keyword>
<dbReference type="SUPFAM" id="SSF51182">
    <property type="entry name" value="RmlC-like cupins"/>
    <property type="match status" value="1"/>
</dbReference>
<comment type="function">
    <text evidence="2">Catalyzes the epimerization of the C3' and C5'positions of dTDP-6-deoxy-D-xylo-4-hexulose, forming dTDP-6-deoxy-L-lyxo-4-hexulose.</text>
</comment>
<dbReference type="AlphaFoldDB" id="A0A552U9H6"/>
<organism evidence="10 11">
    <name type="scientific">Glacieibacterium frigidum</name>
    <dbReference type="NCBI Taxonomy" id="2593303"/>
    <lineage>
        <taxon>Bacteria</taxon>
        <taxon>Pseudomonadati</taxon>
        <taxon>Pseudomonadota</taxon>
        <taxon>Alphaproteobacteria</taxon>
        <taxon>Sphingomonadales</taxon>
        <taxon>Sphingosinicellaceae</taxon>
        <taxon>Glacieibacterium</taxon>
    </lineage>
</organism>
<dbReference type="InterPro" id="IPR011051">
    <property type="entry name" value="RmlC_Cupin_sf"/>
</dbReference>
<reference evidence="10 11" key="1">
    <citation type="submission" date="2019-07" db="EMBL/GenBank/DDBJ databases">
        <title>Novel species isolated from glacier.</title>
        <authorList>
            <person name="Liu Q."/>
            <person name="Xin Y.-H."/>
        </authorList>
    </citation>
    <scope>NUCLEOTIDE SEQUENCE [LARGE SCALE GENOMIC DNA]</scope>
    <source>
        <strain evidence="10 11">LB1R16</strain>
    </source>
</reference>
<proteinExistence type="predicted"/>
<accession>A0A552U9H6</accession>
<dbReference type="InterPro" id="IPR000888">
    <property type="entry name" value="RmlC-like"/>
</dbReference>
<dbReference type="GO" id="GO:0019305">
    <property type="term" value="P:dTDP-rhamnose biosynthetic process"/>
    <property type="evidence" value="ECO:0007669"/>
    <property type="project" value="TreeGrafter"/>
</dbReference>
<evidence type="ECO:0000256" key="4">
    <source>
        <dbReference type="ARBA" id="ARBA00019595"/>
    </source>
</evidence>
<sequence length="176" mass="19181">MRFVATAVEGVFVVEREVHADARGSFERTFCDAEFADAGLDFRAMQLNLSRNPHAGTLRGMHYHPAPHAEAKLVQCVRGRILDVAIDLRRGSPTYLEHAAVELDARGSQSLFIPEGCAHGFLTLEDDSDVLYHMGSAFVAGVGAGVRWDDPAFGIAWPAAPRLISDRDAAYPDFAP</sequence>
<dbReference type="RefSeq" id="WP_144335041.1">
    <property type="nucleotide sequence ID" value="NZ_VJWA01000002.1"/>
</dbReference>
<dbReference type="PANTHER" id="PTHR21047:SF2">
    <property type="entry name" value="THYMIDINE DIPHOSPHO-4-KETO-RHAMNOSE 3,5-EPIMERASE"/>
    <property type="match status" value="1"/>
</dbReference>
<dbReference type="Proteomes" id="UP000317894">
    <property type="component" value="Unassembled WGS sequence"/>
</dbReference>
<evidence type="ECO:0000256" key="7">
    <source>
        <dbReference type="ARBA" id="ARBA00033311"/>
    </source>
</evidence>
<comment type="catalytic activity">
    <reaction evidence="1">
        <text>dTDP-4-dehydro-6-deoxy-alpha-D-glucose = dTDP-4-dehydro-beta-L-rhamnose</text>
        <dbReference type="Rhea" id="RHEA:16969"/>
        <dbReference type="ChEBI" id="CHEBI:57649"/>
        <dbReference type="ChEBI" id="CHEBI:62830"/>
        <dbReference type="EC" id="5.1.3.13"/>
    </reaction>
</comment>
<feature type="site" description="Participates in a stacking interaction with the thymidine ring of dTDP-4-oxo-6-deoxyglucose" evidence="9">
    <location>
        <position position="138"/>
    </location>
</feature>
<dbReference type="EC" id="5.1.3.13" evidence="3"/>
<evidence type="ECO:0000256" key="3">
    <source>
        <dbReference type="ARBA" id="ARBA00012098"/>
    </source>
</evidence>
<name>A0A552U9H6_9SPHN</name>
<evidence type="ECO:0000256" key="9">
    <source>
        <dbReference type="PIRSR" id="PIRSR600888-3"/>
    </source>
</evidence>
<dbReference type="CDD" id="cd00438">
    <property type="entry name" value="cupin_RmlC"/>
    <property type="match status" value="1"/>
</dbReference>